<proteinExistence type="predicted"/>
<evidence type="ECO:0000313" key="3">
    <source>
        <dbReference type="Proteomes" id="UP001561046"/>
    </source>
</evidence>
<feature type="compositionally biased region" description="Low complexity" evidence="1">
    <location>
        <begin position="31"/>
        <end position="46"/>
    </location>
</feature>
<gene>
    <name evidence="2" type="ORF">AB6724_12010</name>
</gene>
<organism evidence="2 3">
    <name type="scientific">Comamonas guangdongensis</name>
    <dbReference type="NCBI Taxonomy" id="510515"/>
    <lineage>
        <taxon>Bacteria</taxon>
        <taxon>Pseudomonadati</taxon>
        <taxon>Pseudomonadota</taxon>
        <taxon>Betaproteobacteria</taxon>
        <taxon>Burkholderiales</taxon>
        <taxon>Comamonadaceae</taxon>
        <taxon>Comamonas</taxon>
    </lineage>
</organism>
<accession>A0ABV3ZVY9</accession>
<comment type="caution">
    <text evidence="2">The sequence shown here is derived from an EMBL/GenBank/DDBJ whole genome shotgun (WGS) entry which is preliminary data.</text>
</comment>
<feature type="compositionally biased region" description="Low complexity" evidence="1">
    <location>
        <begin position="130"/>
        <end position="141"/>
    </location>
</feature>
<feature type="region of interest" description="Disordered" evidence="1">
    <location>
        <begin position="20"/>
        <end position="61"/>
    </location>
</feature>
<feature type="compositionally biased region" description="Pro residues" evidence="1">
    <location>
        <begin position="90"/>
        <end position="102"/>
    </location>
</feature>
<dbReference type="Proteomes" id="UP001561046">
    <property type="component" value="Unassembled WGS sequence"/>
</dbReference>
<feature type="region of interest" description="Disordered" evidence="1">
    <location>
        <begin position="86"/>
        <end position="147"/>
    </location>
</feature>
<keyword evidence="3" id="KW-1185">Reference proteome</keyword>
<protein>
    <recommendedName>
        <fullName evidence="4">DUF2486 family protein</fullName>
    </recommendedName>
</protein>
<dbReference type="EMBL" id="JBFYGN010000012">
    <property type="protein sequence ID" value="MEX8193560.1"/>
    <property type="molecule type" value="Genomic_DNA"/>
</dbReference>
<evidence type="ECO:0008006" key="4">
    <source>
        <dbReference type="Google" id="ProtNLM"/>
    </source>
</evidence>
<evidence type="ECO:0000256" key="1">
    <source>
        <dbReference type="SAM" id="MobiDB-lite"/>
    </source>
</evidence>
<sequence length="265" mass="28519">MNSSSKVPPRFVPTLTEVVQADAQRAESEAADSPGLAPDAALAGLEPAPPQPEQNADTELPIAAPLASFHTPWLADGLYVRRKPATIPRDLPPLPESLPPQQPFADSSGVSLDEVDSETVLESALEPGLVEPAQSAAVPEPESAEEQHLPVKVLPDESGCDLAAGHDDGHEAAAAVQTFAENTEDQGWSAQAPQVTEEYLVHRLMQRVDLVLEQRLQEAIVLAVQEQTRSMVLRLREEVESVVRQSVYEAVEAELAQQAQIRSEG</sequence>
<dbReference type="RefSeq" id="WP_369338757.1">
    <property type="nucleotide sequence ID" value="NZ_JBFYGN010000012.1"/>
</dbReference>
<name>A0ABV3ZVY9_9BURK</name>
<reference evidence="2 3" key="1">
    <citation type="journal article" date="2013" name="Int. J. Syst. Evol. Microbiol.">
        <title>Comamonas guangdongensis sp. nov., isolated from subterranean forest sediment, and emended description of the genus Comamonas.</title>
        <authorList>
            <person name="Zhang J."/>
            <person name="Wang Y."/>
            <person name="Zhou S."/>
            <person name="Wu C."/>
            <person name="He J."/>
            <person name="Li F."/>
        </authorList>
    </citation>
    <scope>NUCLEOTIDE SEQUENCE [LARGE SCALE GENOMIC DNA]</scope>
    <source>
        <strain evidence="2 3">CCTCC AB2011133</strain>
    </source>
</reference>
<evidence type="ECO:0000313" key="2">
    <source>
        <dbReference type="EMBL" id="MEX8193560.1"/>
    </source>
</evidence>